<name>A0A3A8AGH2_9HYPH</name>
<dbReference type="InterPro" id="IPR054728">
    <property type="entry name" value="RsmB-like_ferredoxin"/>
</dbReference>
<feature type="domain" description="SAM-dependent MTase RsmB/NOP-type" evidence="6">
    <location>
        <begin position="144"/>
        <end position="427"/>
    </location>
</feature>
<proteinExistence type="inferred from homology"/>
<evidence type="ECO:0000256" key="1">
    <source>
        <dbReference type="ARBA" id="ARBA00022603"/>
    </source>
</evidence>
<dbReference type="RefSeq" id="WP_109768719.1">
    <property type="nucleotide sequence ID" value="NZ_QFWV02000001.1"/>
</dbReference>
<dbReference type="Pfam" id="PF22458">
    <property type="entry name" value="RsmF-B_ferredox"/>
    <property type="match status" value="1"/>
</dbReference>
<keyword evidence="2 5" id="KW-0808">Transferase</keyword>
<dbReference type="OrthoDB" id="9810297at2"/>
<dbReference type="PANTHER" id="PTHR22807:SF53">
    <property type="entry name" value="RIBOSOMAL RNA SMALL SUBUNIT METHYLTRANSFERASE B-RELATED"/>
    <property type="match status" value="1"/>
</dbReference>
<keyword evidence="8" id="KW-1185">Reference proteome</keyword>
<dbReference type="CDD" id="cd02440">
    <property type="entry name" value="AdoMet_MTases"/>
    <property type="match status" value="1"/>
</dbReference>
<feature type="binding site" evidence="5">
    <location>
        <position position="262"/>
    </location>
    <ligand>
        <name>S-adenosyl-L-methionine</name>
        <dbReference type="ChEBI" id="CHEBI:59789"/>
    </ligand>
</feature>
<dbReference type="GO" id="GO:0008173">
    <property type="term" value="F:RNA methyltransferase activity"/>
    <property type="evidence" value="ECO:0007669"/>
    <property type="project" value="InterPro"/>
</dbReference>
<dbReference type="SUPFAM" id="SSF53335">
    <property type="entry name" value="S-adenosyl-L-methionine-dependent methyltransferases"/>
    <property type="match status" value="1"/>
</dbReference>
<feature type="binding site" evidence="5">
    <location>
        <position position="305"/>
    </location>
    <ligand>
        <name>S-adenosyl-L-methionine</name>
        <dbReference type="ChEBI" id="CHEBI:59789"/>
    </ligand>
</feature>
<dbReference type="InterPro" id="IPR029063">
    <property type="entry name" value="SAM-dependent_MTases_sf"/>
</dbReference>
<dbReference type="InterPro" id="IPR001678">
    <property type="entry name" value="MeTrfase_RsmB-F_NOP2_dom"/>
</dbReference>
<dbReference type="PROSITE" id="PS51686">
    <property type="entry name" value="SAM_MT_RSMB_NOP"/>
    <property type="match status" value="1"/>
</dbReference>
<comment type="caution">
    <text evidence="7">The sequence shown here is derived from an EMBL/GenBank/DDBJ whole genome shotgun (WGS) entry which is preliminary data.</text>
</comment>
<keyword evidence="4 5" id="KW-0694">RNA-binding</keyword>
<accession>A0A3A8AGH2</accession>
<keyword evidence="1 5" id="KW-0489">Methyltransferase</keyword>
<organism evidence="7 8">
    <name type="scientific">Oceaniradius stylonematis</name>
    <dbReference type="NCBI Taxonomy" id="2184161"/>
    <lineage>
        <taxon>Bacteria</taxon>
        <taxon>Pseudomonadati</taxon>
        <taxon>Pseudomonadota</taxon>
        <taxon>Alphaproteobacteria</taxon>
        <taxon>Hyphomicrobiales</taxon>
        <taxon>Ahrensiaceae</taxon>
        <taxon>Oceaniradius</taxon>
    </lineage>
</organism>
<evidence type="ECO:0000256" key="4">
    <source>
        <dbReference type="ARBA" id="ARBA00022884"/>
    </source>
</evidence>
<comment type="caution">
    <text evidence="5">Lacks conserved residue(s) required for the propagation of feature annotation.</text>
</comment>
<evidence type="ECO:0000256" key="3">
    <source>
        <dbReference type="ARBA" id="ARBA00022691"/>
    </source>
</evidence>
<dbReference type="Pfam" id="PF01189">
    <property type="entry name" value="Methyltr_RsmB-F"/>
    <property type="match status" value="1"/>
</dbReference>
<dbReference type="AlphaFoldDB" id="A0A3A8AGH2"/>
<sequence length="430" mass="46931">MRLGGRLAAAIDVLADIDTHLRPASVALADWGRAHRFAGSGDRAAIGNLVYDALRRRASLAFLMDDDSPASLAFGALAVSWAMAPDKIAEALDGDKFAPEMPTARLEAIAEHDLALADPWVEADVAPWCGDLMAESFGEEWVEEAKAFTARPPLDLRVNTLKADRDKVLKALAKAGAKPAAIARHGIRIKPPRREGRLPNVQAEPAFQKGWFEVQDEGSQVVADLVFARAGEQVFDLCAGAGGKTLALAAAMENKGQVHAWDADKQRLAPIFDRLKRAGTRNVQVHAADADLAPLEGRFDRVIVDAPCSGSGTWRRHPDAKWRLTPQQLEKRVAEQRAILDDATRFVRPGGYLCYITCSVFAEENETQVYAFGDRHAGWSLLSAGEVWQDLFGFDKPQPWSADLNSITLTPRATQTDGFFFAVIQREGQG</sequence>
<protein>
    <submittedName>
        <fullName evidence="7">RsmB/NOP family class I SAM-dependent RNA methyltransferase</fullName>
    </submittedName>
</protein>
<comment type="similarity">
    <text evidence="5">Belongs to the class I-like SAM-binding methyltransferase superfamily. RsmB/NOP family.</text>
</comment>
<dbReference type="Gene3D" id="3.40.50.150">
    <property type="entry name" value="Vaccinia Virus protein VP39"/>
    <property type="match status" value="1"/>
</dbReference>
<dbReference type="PRINTS" id="PR02008">
    <property type="entry name" value="RCMTFAMILY"/>
</dbReference>
<reference evidence="7 8" key="1">
    <citation type="journal article" date="2018" name="Int. J. Syst. Bacteriol.">
        <title>Oceaniradius stylonemae gen. nov., sp. nov., isolated from a red alga, Stylonema cornu-cervi.</title>
        <authorList>
            <person name="Jeong S."/>
        </authorList>
    </citation>
    <scope>NUCLEOTIDE SEQUENCE [LARGE SCALE GENOMIC DNA]</scope>
    <source>
        <strain evidence="7 8">StC1</strain>
    </source>
</reference>
<dbReference type="GO" id="GO:0003723">
    <property type="term" value="F:RNA binding"/>
    <property type="evidence" value="ECO:0007669"/>
    <property type="project" value="UniProtKB-UniRule"/>
</dbReference>
<feature type="binding site" evidence="5">
    <location>
        <position position="289"/>
    </location>
    <ligand>
        <name>S-adenosyl-L-methionine</name>
        <dbReference type="ChEBI" id="CHEBI:59789"/>
    </ligand>
</feature>
<evidence type="ECO:0000256" key="2">
    <source>
        <dbReference type="ARBA" id="ARBA00022679"/>
    </source>
</evidence>
<dbReference type="InterPro" id="IPR023267">
    <property type="entry name" value="RCMT"/>
</dbReference>
<evidence type="ECO:0000313" key="8">
    <source>
        <dbReference type="Proteomes" id="UP000246132"/>
    </source>
</evidence>
<dbReference type="InterPro" id="IPR049560">
    <property type="entry name" value="MeTrfase_RsmB-F_NOP2_cat"/>
</dbReference>
<evidence type="ECO:0000313" key="7">
    <source>
        <dbReference type="EMBL" id="RKF08458.1"/>
    </source>
</evidence>
<dbReference type="GO" id="GO:0001510">
    <property type="term" value="P:RNA methylation"/>
    <property type="evidence" value="ECO:0007669"/>
    <property type="project" value="InterPro"/>
</dbReference>
<feature type="active site" description="Nucleophile" evidence="5">
    <location>
        <position position="358"/>
    </location>
</feature>
<keyword evidence="3 5" id="KW-0949">S-adenosyl-L-methionine</keyword>
<dbReference type="Proteomes" id="UP000246132">
    <property type="component" value="Unassembled WGS sequence"/>
</dbReference>
<dbReference type="PANTHER" id="PTHR22807">
    <property type="entry name" value="NOP2 YEAST -RELATED NOL1/NOP2/FMU SUN DOMAIN-CONTAINING"/>
    <property type="match status" value="1"/>
</dbReference>
<evidence type="ECO:0000256" key="5">
    <source>
        <dbReference type="PROSITE-ProRule" id="PRU01023"/>
    </source>
</evidence>
<gene>
    <name evidence="7" type="ORF">DEM25_000160</name>
</gene>
<dbReference type="EMBL" id="QFWV02000001">
    <property type="protein sequence ID" value="RKF08458.1"/>
    <property type="molecule type" value="Genomic_DNA"/>
</dbReference>
<evidence type="ECO:0000259" key="6">
    <source>
        <dbReference type="PROSITE" id="PS51686"/>
    </source>
</evidence>